<evidence type="ECO:0000313" key="5">
    <source>
        <dbReference type="Proteomes" id="UP000176651"/>
    </source>
</evidence>
<dbReference type="Pfam" id="PF00534">
    <property type="entry name" value="Glycos_transf_1"/>
    <property type="match status" value="1"/>
</dbReference>
<dbReference type="SUPFAM" id="SSF53756">
    <property type="entry name" value="UDP-Glycosyltransferase/glycogen phosphorylase"/>
    <property type="match status" value="1"/>
</dbReference>
<comment type="caution">
    <text evidence="4">The sequence shown here is derived from an EMBL/GenBank/DDBJ whole genome shotgun (WGS) entry which is preliminary data.</text>
</comment>
<dbReference type="Gene3D" id="3.40.50.2000">
    <property type="entry name" value="Glycogen Phosphorylase B"/>
    <property type="match status" value="2"/>
</dbReference>
<evidence type="ECO:0000313" key="4">
    <source>
        <dbReference type="EMBL" id="OGB74260.1"/>
    </source>
</evidence>
<sequence length="368" mass="40819">MIIGVDVREGVREKRAGKGEYVRELVPRLIRDSQDKFVLFADRHLPSDWRLDGQVRCVVFHLPPMLWQVAVLLYLEFIRPVDVYFSTTSLVVPALARSVPTVTTLFDFVSFLFPADHQRRATILERIWMVPALRYASRLLAISGATKDDAVRLFGVPSTKITVTHLASSLIATESAAWPLGPNAILFIGTLEPRKNLVRLINAFEKLRDEGITATLVLAGQWGWNSGAIQAALESSPCRDEIKILGYIAPEQKGMLLRGATVLAFPSLYEGFGLPPLEAMSVGVPVIASRTSSLSEVVGRAAITIDPNSTAEIYEAIKKVLTDERLRHQLIEQGRARAQRFSWEQTAQLTLSALHQSAARRVRSKGGR</sequence>
<feature type="domain" description="Glycosyl transferase family 1" evidence="2">
    <location>
        <begin position="176"/>
        <end position="336"/>
    </location>
</feature>
<dbReference type="InterPro" id="IPR001296">
    <property type="entry name" value="Glyco_trans_1"/>
</dbReference>
<protein>
    <recommendedName>
        <fullName evidence="6">Glycosyl transferase family 1 domain-containing protein</fullName>
    </recommendedName>
</protein>
<feature type="domain" description="Glycosyltransferase subfamily 4-like N-terminal" evidence="3">
    <location>
        <begin position="21"/>
        <end position="165"/>
    </location>
</feature>
<dbReference type="Proteomes" id="UP000176651">
    <property type="component" value="Unassembled WGS sequence"/>
</dbReference>
<gene>
    <name evidence="4" type="ORF">A2V68_00640</name>
</gene>
<accession>A0A1F4NS61</accession>
<dbReference type="AlphaFoldDB" id="A0A1F4NS61"/>
<dbReference type="STRING" id="1798535.A2V68_00640"/>
<dbReference type="InterPro" id="IPR028098">
    <property type="entry name" value="Glyco_trans_4-like_N"/>
</dbReference>
<dbReference type="FunFam" id="3.40.50.2000:FF:000119">
    <property type="entry name" value="Glycosyl transferase group 1"/>
    <property type="match status" value="1"/>
</dbReference>
<name>A0A1F4NS61_UNCK3</name>
<proteinExistence type="predicted"/>
<organism evidence="4 5">
    <name type="scientific">candidate division Kazan bacterium RBG_13_50_9</name>
    <dbReference type="NCBI Taxonomy" id="1798535"/>
    <lineage>
        <taxon>Bacteria</taxon>
        <taxon>Bacteria division Kazan-3B-28</taxon>
    </lineage>
</organism>
<dbReference type="PANTHER" id="PTHR46401:SF2">
    <property type="entry name" value="GLYCOSYLTRANSFERASE WBBK-RELATED"/>
    <property type="match status" value="1"/>
</dbReference>
<reference evidence="4 5" key="1">
    <citation type="journal article" date="2016" name="Nat. Commun.">
        <title>Thousands of microbial genomes shed light on interconnected biogeochemical processes in an aquifer system.</title>
        <authorList>
            <person name="Anantharaman K."/>
            <person name="Brown C.T."/>
            <person name="Hug L.A."/>
            <person name="Sharon I."/>
            <person name="Castelle C.J."/>
            <person name="Probst A.J."/>
            <person name="Thomas B.C."/>
            <person name="Singh A."/>
            <person name="Wilkins M.J."/>
            <person name="Karaoz U."/>
            <person name="Brodie E.L."/>
            <person name="Williams K.H."/>
            <person name="Hubbard S.S."/>
            <person name="Banfield J.F."/>
        </authorList>
    </citation>
    <scope>NUCLEOTIDE SEQUENCE [LARGE SCALE GENOMIC DNA]</scope>
</reference>
<evidence type="ECO:0000256" key="1">
    <source>
        <dbReference type="ARBA" id="ARBA00022679"/>
    </source>
</evidence>
<evidence type="ECO:0008006" key="6">
    <source>
        <dbReference type="Google" id="ProtNLM"/>
    </source>
</evidence>
<dbReference type="Pfam" id="PF13439">
    <property type="entry name" value="Glyco_transf_4"/>
    <property type="match status" value="1"/>
</dbReference>
<dbReference type="CDD" id="cd03809">
    <property type="entry name" value="GT4_MtfB-like"/>
    <property type="match status" value="1"/>
</dbReference>
<dbReference type="PANTHER" id="PTHR46401">
    <property type="entry name" value="GLYCOSYLTRANSFERASE WBBK-RELATED"/>
    <property type="match status" value="1"/>
</dbReference>
<evidence type="ECO:0000259" key="2">
    <source>
        <dbReference type="Pfam" id="PF00534"/>
    </source>
</evidence>
<keyword evidence="1" id="KW-0808">Transferase</keyword>
<evidence type="ECO:0000259" key="3">
    <source>
        <dbReference type="Pfam" id="PF13439"/>
    </source>
</evidence>
<dbReference type="GO" id="GO:0016757">
    <property type="term" value="F:glycosyltransferase activity"/>
    <property type="evidence" value="ECO:0007669"/>
    <property type="project" value="InterPro"/>
</dbReference>
<dbReference type="GO" id="GO:0009103">
    <property type="term" value="P:lipopolysaccharide biosynthetic process"/>
    <property type="evidence" value="ECO:0007669"/>
    <property type="project" value="TreeGrafter"/>
</dbReference>
<dbReference type="EMBL" id="META01000003">
    <property type="protein sequence ID" value="OGB74260.1"/>
    <property type="molecule type" value="Genomic_DNA"/>
</dbReference>